<protein>
    <submittedName>
        <fullName evidence="1">Uncharacterized protein</fullName>
    </submittedName>
</protein>
<evidence type="ECO:0000313" key="2">
    <source>
        <dbReference type="Proteomes" id="UP001062846"/>
    </source>
</evidence>
<dbReference type="Proteomes" id="UP001062846">
    <property type="component" value="Chromosome 7"/>
</dbReference>
<organism evidence="1 2">
    <name type="scientific">Rhododendron molle</name>
    <name type="common">Chinese azalea</name>
    <name type="synonym">Azalea mollis</name>
    <dbReference type="NCBI Taxonomy" id="49168"/>
    <lineage>
        <taxon>Eukaryota</taxon>
        <taxon>Viridiplantae</taxon>
        <taxon>Streptophyta</taxon>
        <taxon>Embryophyta</taxon>
        <taxon>Tracheophyta</taxon>
        <taxon>Spermatophyta</taxon>
        <taxon>Magnoliopsida</taxon>
        <taxon>eudicotyledons</taxon>
        <taxon>Gunneridae</taxon>
        <taxon>Pentapetalae</taxon>
        <taxon>asterids</taxon>
        <taxon>Ericales</taxon>
        <taxon>Ericaceae</taxon>
        <taxon>Ericoideae</taxon>
        <taxon>Rhodoreae</taxon>
        <taxon>Rhododendron</taxon>
    </lineage>
</organism>
<gene>
    <name evidence="1" type="ORF">RHMOL_Rhmol07G0246000</name>
</gene>
<dbReference type="EMBL" id="CM046394">
    <property type="protein sequence ID" value="KAI8548098.1"/>
    <property type="molecule type" value="Genomic_DNA"/>
</dbReference>
<accession>A0ACC0N692</accession>
<evidence type="ECO:0000313" key="1">
    <source>
        <dbReference type="EMBL" id="KAI8548098.1"/>
    </source>
</evidence>
<sequence length="85" mass="9319">MALLLRLGIGNGPGRGILFFQEIMESTPADLKHVCLMRIVLNGFCIKDVSKTSFDKMGIKDDLRVIYKATRSPPPSSSRPSTPSP</sequence>
<proteinExistence type="predicted"/>
<keyword evidence="2" id="KW-1185">Reference proteome</keyword>
<reference evidence="1" key="1">
    <citation type="submission" date="2022-02" db="EMBL/GenBank/DDBJ databases">
        <title>Plant Genome Project.</title>
        <authorList>
            <person name="Zhang R.-G."/>
        </authorList>
    </citation>
    <scope>NUCLEOTIDE SEQUENCE</scope>
    <source>
        <strain evidence="1">AT1</strain>
    </source>
</reference>
<name>A0ACC0N692_RHOML</name>
<comment type="caution">
    <text evidence="1">The sequence shown here is derived from an EMBL/GenBank/DDBJ whole genome shotgun (WGS) entry which is preliminary data.</text>
</comment>